<evidence type="ECO:0000313" key="2">
    <source>
        <dbReference type="EMBL" id="XDK34260.1"/>
    </source>
</evidence>
<sequence length="49" mass="5983">MKKKEKAKEQQQSKSVEFSNEFLEGLEENMKSPQQDKKKLKNWRRENKN</sequence>
<protein>
    <recommendedName>
        <fullName evidence="3">YfhD family protein</fullName>
    </recommendedName>
</protein>
<proteinExistence type="predicted"/>
<name>A0AB39HUQ8_9BACI</name>
<dbReference type="EMBL" id="CP162599">
    <property type="protein sequence ID" value="XDK34260.1"/>
    <property type="molecule type" value="Genomic_DNA"/>
</dbReference>
<dbReference type="RefSeq" id="WP_368654937.1">
    <property type="nucleotide sequence ID" value="NZ_CP162599.1"/>
</dbReference>
<feature type="compositionally biased region" description="Basic and acidic residues" evidence="1">
    <location>
        <begin position="1"/>
        <end position="11"/>
    </location>
</feature>
<feature type="region of interest" description="Disordered" evidence="1">
    <location>
        <begin position="1"/>
        <end position="49"/>
    </location>
</feature>
<accession>A0AB39HUQ8</accession>
<reference evidence="2" key="1">
    <citation type="submission" date="2024-07" db="EMBL/GenBank/DDBJ databases">
        <title>Halotolerant mesophilic bacterium Ornithinibacillus sp. 4-3, sp. nov., isolated from soil.</title>
        <authorList>
            <person name="Sidarenka A.V."/>
            <person name="Guliayeva D.E."/>
            <person name="Leanovich S.I."/>
            <person name="Hileuskaya K.S."/>
            <person name="Akhremchuk A.E."/>
            <person name="Sikolenko M.A."/>
            <person name="Valentovich L.N."/>
        </authorList>
    </citation>
    <scope>NUCLEOTIDE SEQUENCE</scope>
    <source>
        <strain evidence="2">4-3</strain>
    </source>
</reference>
<evidence type="ECO:0008006" key="3">
    <source>
        <dbReference type="Google" id="ProtNLM"/>
    </source>
</evidence>
<dbReference type="AlphaFoldDB" id="A0AB39HUQ8"/>
<organism evidence="2">
    <name type="scientific">Ornithinibacillus sp. 4-3</name>
    <dbReference type="NCBI Taxonomy" id="3231488"/>
    <lineage>
        <taxon>Bacteria</taxon>
        <taxon>Bacillati</taxon>
        <taxon>Bacillota</taxon>
        <taxon>Bacilli</taxon>
        <taxon>Bacillales</taxon>
        <taxon>Bacillaceae</taxon>
        <taxon>Ornithinibacillus</taxon>
    </lineage>
</organism>
<gene>
    <name evidence="2" type="ORF">AB4Y30_07895</name>
</gene>
<evidence type="ECO:0000256" key="1">
    <source>
        <dbReference type="SAM" id="MobiDB-lite"/>
    </source>
</evidence>
<feature type="compositionally biased region" description="Basic and acidic residues" evidence="1">
    <location>
        <begin position="28"/>
        <end position="49"/>
    </location>
</feature>